<dbReference type="Pfam" id="PF00586">
    <property type="entry name" value="AIRS"/>
    <property type="match status" value="1"/>
</dbReference>
<dbReference type="InterPro" id="IPR036921">
    <property type="entry name" value="PurM-like_N_sf"/>
</dbReference>
<gene>
    <name evidence="4" type="primary">hypE</name>
    <name evidence="4" type="ORF">HRbin22_00711</name>
</gene>
<dbReference type="EMBL" id="BEHY01000010">
    <property type="protein sequence ID" value="GBD08471.1"/>
    <property type="molecule type" value="Genomic_DNA"/>
</dbReference>
<dbReference type="AlphaFoldDB" id="A0A2H5Y4U5"/>
<dbReference type="SUPFAM" id="SSF55326">
    <property type="entry name" value="PurM N-terminal domain-like"/>
    <property type="match status" value="1"/>
</dbReference>
<evidence type="ECO:0000313" key="4">
    <source>
        <dbReference type="EMBL" id="GBD08471.1"/>
    </source>
</evidence>
<dbReference type="NCBIfam" id="TIGR02124">
    <property type="entry name" value="hypE"/>
    <property type="match status" value="1"/>
</dbReference>
<dbReference type="Gene3D" id="3.90.650.10">
    <property type="entry name" value="PurM-like C-terminal domain"/>
    <property type="match status" value="1"/>
</dbReference>
<evidence type="ECO:0000256" key="1">
    <source>
        <dbReference type="ARBA" id="ARBA00006243"/>
    </source>
</evidence>
<dbReference type="SUPFAM" id="SSF56042">
    <property type="entry name" value="PurM C-terminal domain-like"/>
    <property type="match status" value="1"/>
</dbReference>
<dbReference type="PIRSF" id="PIRSF005644">
    <property type="entry name" value="Hdrgns_mtr_HypE"/>
    <property type="match status" value="1"/>
</dbReference>
<protein>
    <submittedName>
        <fullName evidence="4">Hydrogenase expression/formation protein HypE</fullName>
    </submittedName>
</protein>
<dbReference type="GO" id="GO:0051604">
    <property type="term" value="P:protein maturation"/>
    <property type="evidence" value="ECO:0007669"/>
    <property type="project" value="TreeGrafter"/>
</dbReference>
<reference evidence="5" key="1">
    <citation type="submission" date="2017-09" db="EMBL/GenBank/DDBJ databases">
        <title>Metaegenomics of thermophilic ammonia-oxidizing enrichment culture.</title>
        <authorList>
            <person name="Kato S."/>
            <person name="Suzuki K."/>
        </authorList>
    </citation>
    <scope>NUCLEOTIDE SEQUENCE [LARGE SCALE GENOMIC DNA]</scope>
</reference>
<feature type="domain" description="PurM-like C-terminal" evidence="3">
    <location>
        <begin position="176"/>
        <end position="323"/>
    </location>
</feature>
<dbReference type="Pfam" id="PF02769">
    <property type="entry name" value="AIRS_C"/>
    <property type="match status" value="1"/>
</dbReference>
<comment type="caution">
    <text evidence="4">The sequence shown here is derived from an EMBL/GenBank/DDBJ whole genome shotgun (WGS) entry which is preliminary data.</text>
</comment>
<organism evidence="4 5">
    <name type="scientific">Candidatus Thermoflexus japonica</name>
    <dbReference type="NCBI Taxonomy" id="2035417"/>
    <lineage>
        <taxon>Bacteria</taxon>
        <taxon>Bacillati</taxon>
        <taxon>Chloroflexota</taxon>
        <taxon>Thermoflexia</taxon>
        <taxon>Thermoflexales</taxon>
        <taxon>Thermoflexaceae</taxon>
        <taxon>Thermoflexus</taxon>
    </lineage>
</organism>
<evidence type="ECO:0000259" key="3">
    <source>
        <dbReference type="Pfam" id="PF02769"/>
    </source>
</evidence>
<dbReference type="Gene3D" id="3.30.1330.10">
    <property type="entry name" value="PurM-like, N-terminal domain"/>
    <property type="match status" value="1"/>
</dbReference>
<comment type="similarity">
    <text evidence="1">Belongs to the HypE family.</text>
</comment>
<dbReference type="PANTHER" id="PTHR30303:SF0">
    <property type="entry name" value="CARBAMOYL DEHYDRATASE HYPE"/>
    <property type="match status" value="1"/>
</dbReference>
<feature type="domain" description="PurM-like N-terminal" evidence="2">
    <location>
        <begin position="52"/>
        <end position="164"/>
    </location>
</feature>
<dbReference type="PANTHER" id="PTHR30303">
    <property type="entry name" value="HYDROGENASE ISOENZYMES FORMATION PROTEIN HYPE"/>
    <property type="match status" value="1"/>
</dbReference>
<dbReference type="CDD" id="cd02197">
    <property type="entry name" value="HypE"/>
    <property type="match status" value="1"/>
</dbReference>
<name>A0A2H5Y4U5_9CHLR</name>
<accession>A0A2H5Y4U5</accession>
<dbReference type="InterPro" id="IPR011854">
    <property type="entry name" value="HypE"/>
</dbReference>
<dbReference type="InterPro" id="IPR016188">
    <property type="entry name" value="PurM-like_N"/>
</dbReference>
<evidence type="ECO:0000313" key="5">
    <source>
        <dbReference type="Proteomes" id="UP000236642"/>
    </source>
</evidence>
<proteinExistence type="inferred from homology"/>
<sequence length="350" mass="37387">MATAESLGACPIPPLSYRTVLLGHGSGGRLMHELIEKVFRPLLLPPETRVLNDAAVLNVNGLRLAFTTDAFVVDPIVFPGGDIGRLAVNGTINDLAVSGARPLFLSAAFILEEGLPIDTLCQIVDSMRRAAEEAGVPIVTGDTKVVNRGKADKLFITTTGIGVVEYEGALSADQARPGDLVLLNGPIAAHGIAVMLAREQIEFEQPVRSDTAPLHTLVAAMLRASPRIRCMRDATRGGLASALNEIAMSSRVGIHLYEERIPIQDEVKGACEILGLDPLHVANEGKLIAIVAREDGERVLEAMRAHPLGQEAAIIGEVVEDPRHLVLLRTRVGGFRVVSMLAGEQLPRIC</sequence>
<dbReference type="InterPro" id="IPR010918">
    <property type="entry name" value="PurM-like_C_dom"/>
</dbReference>
<dbReference type="Proteomes" id="UP000236642">
    <property type="component" value="Unassembled WGS sequence"/>
</dbReference>
<evidence type="ECO:0000259" key="2">
    <source>
        <dbReference type="Pfam" id="PF00586"/>
    </source>
</evidence>
<dbReference type="InterPro" id="IPR036676">
    <property type="entry name" value="PurM-like_C_sf"/>
</dbReference>